<evidence type="ECO:0000313" key="2">
    <source>
        <dbReference type="EMBL" id="KGB93453.1"/>
    </source>
</evidence>
<evidence type="ECO:0000313" key="3">
    <source>
        <dbReference type="Proteomes" id="UP000029575"/>
    </source>
</evidence>
<proteinExistence type="predicted"/>
<feature type="compositionally biased region" description="Basic and acidic residues" evidence="1">
    <location>
        <begin position="50"/>
        <end position="64"/>
    </location>
</feature>
<dbReference type="AlphaFoldDB" id="A0AA88Z251"/>
<name>A0AA88Z251_BURCE</name>
<feature type="region of interest" description="Disordered" evidence="1">
    <location>
        <begin position="33"/>
        <end position="81"/>
    </location>
</feature>
<dbReference type="RefSeq" id="WP_230624862.1">
    <property type="nucleotide sequence ID" value="NZ_KN150853.1"/>
</dbReference>
<feature type="compositionally biased region" description="Basic residues" evidence="1">
    <location>
        <begin position="72"/>
        <end position="81"/>
    </location>
</feature>
<reference evidence="2 3" key="1">
    <citation type="submission" date="2014-06" db="EMBL/GenBank/DDBJ databases">
        <authorList>
            <person name="Bishop-Lilly K.A."/>
            <person name="Broomall S.M."/>
            <person name="Chain P.S."/>
            <person name="Chertkov O."/>
            <person name="Coyne S.R."/>
            <person name="Daligault H.E."/>
            <person name="Davenport K.W."/>
            <person name="Erkkila T."/>
            <person name="Frey K.G."/>
            <person name="Gibbons H.S."/>
            <person name="Gu W."/>
            <person name="Jaissle J."/>
            <person name="Johnson S.L."/>
            <person name="Koroleva G.I."/>
            <person name="Ladner J.T."/>
            <person name="Lo C.-C."/>
            <person name="Minogue T.D."/>
            <person name="Munk C."/>
            <person name="Palacios G.F."/>
            <person name="Redden C.L."/>
            <person name="Rosenzweig C.N."/>
            <person name="Scholz M.B."/>
            <person name="Teshima H."/>
            <person name="Xu Y."/>
        </authorList>
    </citation>
    <scope>NUCLEOTIDE SEQUENCE [LARGE SCALE GENOMIC DNA]</scope>
    <source>
        <strain evidence="2 3">DWS 37UF10B-2</strain>
    </source>
</reference>
<dbReference type="EMBL" id="JPGD01000006">
    <property type="protein sequence ID" value="KGB93453.1"/>
    <property type="molecule type" value="Genomic_DNA"/>
</dbReference>
<dbReference type="Proteomes" id="UP000029575">
    <property type="component" value="Unassembled WGS sequence"/>
</dbReference>
<organism evidence="2 3">
    <name type="scientific">Burkholderia cepacia</name>
    <name type="common">Pseudomonas cepacia</name>
    <dbReference type="NCBI Taxonomy" id="292"/>
    <lineage>
        <taxon>Bacteria</taxon>
        <taxon>Pseudomonadati</taxon>
        <taxon>Pseudomonadota</taxon>
        <taxon>Betaproteobacteria</taxon>
        <taxon>Burkholderiales</taxon>
        <taxon>Burkholderiaceae</taxon>
        <taxon>Burkholderia</taxon>
        <taxon>Burkholderia cepacia complex</taxon>
    </lineage>
</organism>
<gene>
    <name evidence="2" type="ORF">DM43_1991</name>
</gene>
<accession>A0AA88Z251</accession>
<protein>
    <submittedName>
        <fullName evidence="2">Uncharacterized protein</fullName>
    </submittedName>
</protein>
<sequence>MAWCEGEITIARPPVKGKSGGIVLDFFPDGAVEGDRDSGVDGPAPKVTLSKRDARRKLTDRASLKEIPSPFHGRKKPPRWN</sequence>
<comment type="caution">
    <text evidence="2">The sequence shown here is derived from an EMBL/GenBank/DDBJ whole genome shotgun (WGS) entry which is preliminary data.</text>
</comment>
<evidence type="ECO:0000256" key="1">
    <source>
        <dbReference type="SAM" id="MobiDB-lite"/>
    </source>
</evidence>